<proteinExistence type="evidence at transcript level"/>
<feature type="signal peptide" evidence="1">
    <location>
        <begin position="1"/>
        <end position="27"/>
    </location>
</feature>
<keyword evidence="1" id="KW-0732">Signal</keyword>
<feature type="chain" id="PRO_5002800282" evidence="1">
    <location>
        <begin position="28"/>
        <end position="72"/>
    </location>
</feature>
<organism evidence="2">
    <name type="scientific">Pseudochoricystis ellipsoidea</name>
    <name type="common">nom. nud.</name>
    <dbReference type="NCBI Taxonomy" id="546385"/>
    <lineage>
        <taxon>Eukaryota</taxon>
        <taxon>Viridiplantae</taxon>
        <taxon>Chlorophyta</taxon>
        <taxon>core chlorophytes</taxon>
        <taxon>Trebouxiophyceae</taxon>
    </lineage>
</organism>
<dbReference type="EMBL" id="AB444276">
    <property type="protein sequence ID" value="BAG55402.1"/>
    <property type="molecule type" value="mRNA"/>
</dbReference>
<feature type="non-terminal residue" evidence="2">
    <location>
        <position position="72"/>
    </location>
</feature>
<reference evidence="2" key="2">
    <citation type="submission" date="2008-07" db="EMBL/GenBank/DDBJ databases">
        <title>Nitrogen-starvation-inducible cDNA clones isolated by using cDNA subtraction in a novel microalga accumulating lipids and hydrocarbons.</title>
        <authorList>
            <person name="Satoh A."/>
        </authorList>
    </citation>
    <scope>NUCLEOTIDE SEQUENCE</scope>
    <source>
        <strain evidence="2">MBIC11204</strain>
    </source>
</reference>
<accession>B3Y5P5</accession>
<feature type="non-terminal residue" evidence="2">
    <location>
        <position position="1"/>
    </location>
</feature>
<reference evidence="2" key="1">
    <citation type="submission" date="2008-07" db="EMBL/GenBank/DDBJ databases">
        <title>Characterization of the lipid accumulation in a new microalgal species, Pseudochoricystis ellipsoidea (Trebouxiophyceae).</title>
        <authorList>
            <person name="Satoh A."/>
            <person name="Kato M."/>
            <person name="Yamato K.T."/>
            <person name="Ikegami Y."/>
            <person name="Sekiguchi H."/>
            <person name="Kurano N."/>
            <person name="Miyachi S."/>
        </authorList>
    </citation>
    <scope>NUCLEOTIDE SEQUENCE</scope>
    <source>
        <strain evidence="2">MBIC11204</strain>
    </source>
</reference>
<dbReference type="AlphaFoldDB" id="B3Y5P5"/>
<evidence type="ECO:0000313" key="2">
    <source>
        <dbReference type="EMBL" id="BAG55402.1"/>
    </source>
</evidence>
<sequence>TITNRQMPAMFFLILQLLSCTSRKISAYLFCRCKNPCPSEMEEFNGSCSCLNASCIILANDTVWAWLIEPQK</sequence>
<evidence type="ECO:0000256" key="1">
    <source>
        <dbReference type="SAM" id="SignalP"/>
    </source>
</evidence>
<name>B3Y5P5_9CHLO</name>
<protein>
    <submittedName>
        <fullName evidence="2">Uncharacterized protein</fullName>
    </submittedName>
</protein>